<dbReference type="GO" id="GO:0080120">
    <property type="term" value="P:CAAX-box protein maturation"/>
    <property type="evidence" value="ECO:0007669"/>
    <property type="project" value="UniProtKB-ARBA"/>
</dbReference>
<keyword evidence="1" id="KW-1133">Transmembrane helix</keyword>
<feature type="transmembrane region" description="Helical" evidence="1">
    <location>
        <begin position="167"/>
        <end position="187"/>
    </location>
</feature>
<protein>
    <recommendedName>
        <fullName evidence="2">CAAX prenyl protease 2/Lysostaphin resistance protein A-like domain-containing protein</fullName>
    </recommendedName>
</protein>
<dbReference type="PATRIC" id="fig|665952.3.peg.2997"/>
<dbReference type="HOGENOM" id="CLU_108801_0_0_9"/>
<comment type="caution">
    <text evidence="3">The sequence shown here is derived from an EMBL/GenBank/DDBJ whole genome shotgun (WGS) entry which is preliminary data.</text>
</comment>
<dbReference type="RefSeq" id="WP_003355191.1">
    <property type="nucleotide sequence ID" value="NZ_JH414764.1"/>
</dbReference>
<feature type="domain" description="CAAX prenyl protease 2/Lysostaphin resistance protein A-like" evidence="2">
    <location>
        <begin position="98"/>
        <end position="179"/>
    </location>
</feature>
<dbReference type="InterPro" id="IPR003675">
    <property type="entry name" value="Rce1/LyrA-like_dom"/>
</dbReference>
<gene>
    <name evidence="3" type="ORF">HMPREF1015_00125</name>
</gene>
<evidence type="ECO:0000259" key="2">
    <source>
        <dbReference type="Pfam" id="PF02517"/>
    </source>
</evidence>
<evidence type="ECO:0000313" key="3">
    <source>
        <dbReference type="EMBL" id="EHL73901.1"/>
    </source>
</evidence>
<dbReference type="EMBL" id="ACWF01000154">
    <property type="protein sequence ID" value="EHL73901.1"/>
    <property type="molecule type" value="Genomic_DNA"/>
</dbReference>
<dbReference type="GO" id="GO:0004175">
    <property type="term" value="F:endopeptidase activity"/>
    <property type="evidence" value="ECO:0007669"/>
    <property type="project" value="UniProtKB-ARBA"/>
</dbReference>
<feature type="transmembrane region" description="Helical" evidence="1">
    <location>
        <begin position="60"/>
        <end position="80"/>
    </location>
</feature>
<reference evidence="3 4" key="1">
    <citation type="submission" date="2011-09" db="EMBL/GenBank/DDBJ databases">
        <title>The Genome Sequence of Bacillus smithii 7_3_47FAA.</title>
        <authorList>
            <consortium name="The Broad Institute Genome Sequencing Platform"/>
            <person name="Earl A."/>
            <person name="Ward D."/>
            <person name="Feldgarden M."/>
            <person name="Gevers D."/>
            <person name="Daigneault M."/>
            <person name="Strauss J."/>
            <person name="Allen-Vercoe E."/>
            <person name="Young S.K."/>
            <person name="Zeng Q."/>
            <person name="Gargeya S."/>
            <person name="Fitzgerald M."/>
            <person name="Haas B."/>
            <person name="Abouelleil A."/>
            <person name="Alvarado L."/>
            <person name="Arachchi H.M."/>
            <person name="Berlin A."/>
            <person name="Brown A."/>
            <person name="Chapman S.B."/>
            <person name="Chen Z."/>
            <person name="Dunbar C."/>
            <person name="Freedman E."/>
            <person name="Gearin G."/>
            <person name="Goldberg J."/>
            <person name="Griggs A."/>
            <person name="Gujja S."/>
            <person name="Heiman D."/>
            <person name="Howarth C."/>
            <person name="Larson L."/>
            <person name="Lui A."/>
            <person name="MacDonald P.J.P."/>
            <person name="Montmayeur A."/>
            <person name="Murphy C."/>
            <person name="Neiman D."/>
            <person name="Pearson M."/>
            <person name="Priest M."/>
            <person name="Roberts A."/>
            <person name="Saif S."/>
            <person name="Shea T."/>
            <person name="Shenoy N."/>
            <person name="Sisk P."/>
            <person name="Stolte C."/>
            <person name="Sykes S."/>
            <person name="Wortman J."/>
            <person name="Nusbaum C."/>
            <person name="Birren B."/>
        </authorList>
    </citation>
    <scope>NUCLEOTIDE SEQUENCE [LARGE SCALE GENOMIC DNA]</scope>
    <source>
        <strain evidence="3 4">7_3_47FAA</strain>
    </source>
</reference>
<feature type="transmembrane region" description="Helical" evidence="1">
    <location>
        <begin position="116"/>
        <end position="136"/>
    </location>
</feature>
<feature type="transmembrane region" description="Helical" evidence="1">
    <location>
        <begin position="143"/>
        <end position="161"/>
    </location>
</feature>
<keyword evidence="1" id="KW-0472">Membrane</keyword>
<feature type="transmembrane region" description="Helical" evidence="1">
    <location>
        <begin position="92"/>
        <end position="110"/>
    </location>
</feature>
<evidence type="ECO:0000256" key="1">
    <source>
        <dbReference type="SAM" id="Phobius"/>
    </source>
</evidence>
<sequence length="197" mass="23187">MKKNKLLLIKELTHQDIMKSLYWTQCLLLAFTGIGIWLLFDSFSSYFQLFDWSDRRLVWGTIGGLTVVLIDFCFMKWLPHQYFDDGGINEKIFSKLNMISIVWITALIAFSEEMFFRGVLQTHFGFAAASILFALVHIRYLSNWFLTVNVFVFSFWIGFFYEWTENLAVTVVMHFVIDCALGIIIHFKDKREKNEEG</sequence>
<evidence type="ECO:0000313" key="4">
    <source>
        <dbReference type="Proteomes" id="UP000011747"/>
    </source>
</evidence>
<proteinExistence type="predicted"/>
<accession>G9QPA8</accession>
<dbReference type="Pfam" id="PF02517">
    <property type="entry name" value="Rce1-like"/>
    <property type="match status" value="1"/>
</dbReference>
<name>G9QPA8_9BACI</name>
<keyword evidence="1" id="KW-0812">Transmembrane</keyword>
<organism evidence="3 4">
    <name type="scientific">Bacillus smithii 7_3_47FAA</name>
    <dbReference type="NCBI Taxonomy" id="665952"/>
    <lineage>
        <taxon>Bacteria</taxon>
        <taxon>Bacillati</taxon>
        <taxon>Bacillota</taxon>
        <taxon>Bacilli</taxon>
        <taxon>Bacillales</taxon>
        <taxon>Bacillaceae</taxon>
        <taxon>Bacillus</taxon>
    </lineage>
</organism>
<dbReference type="AlphaFoldDB" id="G9QPA8"/>
<dbReference type="Proteomes" id="UP000011747">
    <property type="component" value="Unassembled WGS sequence"/>
</dbReference>
<keyword evidence="4" id="KW-1185">Reference proteome</keyword>
<feature type="transmembrane region" description="Helical" evidence="1">
    <location>
        <begin position="21"/>
        <end position="40"/>
    </location>
</feature>